<feature type="compositionally biased region" description="Polar residues" evidence="2">
    <location>
        <begin position="62"/>
        <end position="71"/>
    </location>
</feature>
<dbReference type="Proteomes" id="UP000284902">
    <property type="component" value="Unassembled WGS sequence"/>
</dbReference>
<dbReference type="RefSeq" id="WP_117688370.1">
    <property type="nucleotide sequence ID" value="NZ_CAUBJD010000022.1"/>
</dbReference>
<keyword evidence="3" id="KW-0812">Transmembrane</keyword>
<gene>
    <name evidence="6" type="ORF">DW672_05595</name>
    <name evidence="5" type="ORF">DXD17_10135</name>
</gene>
<evidence type="ECO:0000256" key="3">
    <source>
        <dbReference type="SAM" id="Phobius"/>
    </source>
</evidence>
<evidence type="ECO:0000313" key="7">
    <source>
        <dbReference type="Proteomes" id="UP000260793"/>
    </source>
</evidence>
<keyword evidence="1" id="KW-0802">TPR repeat</keyword>
<protein>
    <submittedName>
        <fullName evidence="5">Endoglucanase</fullName>
    </submittedName>
</protein>
<dbReference type="EMBL" id="QRHG01000010">
    <property type="protein sequence ID" value="RHF61760.1"/>
    <property type="molecule type" value="Genomic_DNA"/>
</dbReference>
<feature type="region of interest" description="Disordered" evidence="2">
    <location>
        <begin position="56"/>
        <end position="126"/>
    </location>
</feature>
<accession>A0A3E4LME5</accession>
<evidence type="ECO:0000313" key="8">
    <source>
        <dbReference type="Proteomes" id="UP000284902"/>
    </source>
</evidence>
<dbReference type="InterPro" id="IPR019734">
    <property type="entry name" value="TPR_rpt"/>
</dbReference>
<dbReference type="Pfam" id="PF13290">
    <property type="entry name" value="CHB_HEX_C_1"/>
    <property type="match status" value="2"/>
</dbReference>
<dbReference type="SUPFAM" id="SSF48452">
    <property type="entry name" value="TPR-like"/>
    <property type="match status" value="1"/>
</dbReference>
<keyword evidence="3" id="KW-1133">Transmembrane helix</keyword>
<dbReference type="EMBL" id="QSQN01000026">
    <property type="protein sequence ID" value="RGK38444.1"/>
    <property type="molecule type" value="Genomic_DNA"/>
</dbReference>
<feature type="transmembrane region" description="Helical" evidence="3">
    <location>
        <begin position="136"/>
        <end position="156"/>
    </location>
</feature>
<feature type="domain" description="GH29D-like beta-sandwich" evidence="4">
    <location>
        <begin position="359"/>
        <end position="426"/>
    </location>
</feature>
<organism evidence="5 7">
    <name type="scientific">[Ruminococcus] lactaris</name>
    <dbReference type="NCBI Taxonomy" id="46228"/>
    <lineage>
        <taxon>Bacteria</taxon>
        <taxon>Bacillati</taxon>
        <taxon>Bacillota</taxon>
        <taxon>Clostridia</taxon>
        <taxon>Lachnospirales</taxon>
        <taxon>Lachnospiraceae</taxon>
        <taxon>Mediterraneibacter</taxon>
    </lineage>
</organism>
<evidence type="ECO:0000256" key="2">
    <source>
        <dbReference type="SAM" id="MobiDB-lite"/>
    </source>
</evidence>
<proteinExistence type="predicted"/>
<dbReference type="SMART" id="SM00028">
    <property type="entry name" value="TPR"/>
    <property type="match status" value="2"/>
</dbReference>
<dbReference type="PROSITE" id="PS50005">
    <property type="entry name" value="TPR"/>
    <property type="match status" value="1"/>
</dbReference>
<dbReference type="Proteomes" id="UP000260793">
    <property type="component" value="Unassembled WGS sequence"/>
</dbReference>
<evidence type="ECO:0000313" key="5">
    <source>
        <dbReference type="EMBL" id="RGK38444.1"/>
    </source>
</evidence>
<feature type="compositionally biased region" description="Basic and acidic residues" evidence="2">
    <location>
        <begin position="79"/>
        <end position="104"/>
    </location>
</feature>
<feature type="compositionally biased region" description="Basic and acidic residues" evidence="2">
    <location>
        <begin position="111"/>
        <end position="120"/>
    </location>
</feature>
<sequence>MKCVHCGANIPDGQLICPRCNAEVQMVPDYNPLDDVLAREVKGSVEGATRQIRTDDVRRQRQMSQTQSVRSTRVLNENEMERLREARRENLRRSKEQQNRRQAERQQTGNLRKDSPEYRRIQQMKRREAAKKKRRNLLLVLFLIVCLIGVGIYVIYQNSYTGVMKKGMSALQEDNYEVAQKYFDRAVIKDKSRPEAYKGLADIYVDQGDLDSAESVYLTALETQPSNEKLYEAVIDFYVKNDELDKISVLLEDCDDSKVLKAVKKYVSTAPEFSLKEGSYTEVQQVSLSSETGGDIYYTTDGSEPTSASQKYSEAILLQEEGVTEIRAIAVNKAGVPSVVASAKYTIAFPVADAPAVSPSTGAYSGTIQVTVTVPDGYTAYYTTDGSVPDAGATKYTAPVDLRLDAKVTFNVVLINNQNGKATAMTSKTYIPKPSAE</sequence>
<dbReference type="Pfam" id="PF13432">
    <property type="entry name" value="TPR_16"/>
    <property type="match status" value="1"/>
</dbReference>
<feature type="domain" description="GH29D-like beta-sandwich" evidence="4">
    <location>
        <begin position="276"/>
        <end position="341"/>
    </location>
</feature>
<reference evidence="7 8" key="1">
    <citation type="submission" date="2018-08" db="EMBL/GenBank/DDBJ databases">
        <title>A genome reference for cultivated species of the human gut microbiota.</title>
        <authorList>
            <person name="Zou Y."/>
            <person name="Xue W."/>
            <person name="Luo G."/>
        </authorList>
    </citation>
    <scope>NUCLEOTIDE SEQUENCE [LARGE SCALE GENOMIC DNA]</scope>
    <source>
        <strain evidence="6 8">AM25-1LB</strain>
        <strain evidence="5 7">TF11-7</strain>
    </source>
</reference>
<dbReference type="Gene3D" id="1.25.40.10">
    <property type="entry name" value="Tetratricopeptide repeat domain"/>
    <property type="match status" value="1"/>
</dbReference>
<keyword evidence="3" id="KW-0472">Membrane</keyword>
<evidence type="ECO:0000313" key="6">
    <source>
        <dbReference type="EMBL" id="RHF61760.1"/>
    </source>
</evidence>
<dbReference type="InterPro" id="IPR011990">
    <property type="entry name" value="TPR-like_helical_dom_sf"/>
</dbReference>
<dbReference type="InterPro" id="IPR059177">
    <property type="entry name" value="GH29D-like_dom"/>
</dbReference>
<dbReference type="AlphaFoldDB" id="A0A3E4LME5"/>
<name>A0A3E4LME5_9FIRM</name>
<comment type="caution">
    <text evidence="5">The sequence shown here is derived from an EMBL/GenBank/DDBJ whole genome shotgun (WGS) entry which is preliminary data.</text>
</comment>
<evidence type="ECO:0000259" key="4">
    <source>
        <dbReference type="Pfam" id="PF13290"/>
    </source>
</evidence>
<feature type="repeat" description="TPR" evidence="1">
    <location>
        <begin position="194"/>
        <end position="227"/>
    </location>
</feature>
<evidence type="ECO:0000256" key="1">
    <source>
        <dbReference type="PROSITE-ProRule" id="PRU00339"/>
    </source>
</evidence>